<dbReference type="InterPro" id="IPR000531">
    <property type="entry name" value="Beta-barrel_TonB"/>
</dbReference>
<evidence type="ECO:0000313" key="17">
    <source>
        <dbReference type="EMBL" id="WED64214.1"/>
    </source>
</evidence>
<dbReference type="PROSITE" id="PS52016">
    <property type="entry name" value="TONB_DEPENDENT_REC_3"/>
    <property type="match status" value="1"/>
</dbReference>
<feature type="chain" id="PRO_5042134692" evidence="14">
    <location>
        <begin position="30"/>
        <end position="759"/>
    </location>
</feature>
<name>A0AAE9ZW67_9BACT</name>
<dbReference type="RefSeq" id="WP_330931122.1">
    <property type="nucleotide sequence ID" value="NZ_CP119075.1"/>
</dbReference>
<sequence>MTPKDSYPTRRTPWVGAVLLALLATSALAQSNSDATTNDDPVVLNPFVVSTETDDAWSSSQAVSGTRTRTELANLPVSMQVFTDAFLKDIAADDLIDAVVYAAGVSQSAGQATNEEDNTNFTLRGQSSFVPMRNGFRRLRLAGSANIDRVEIIKGPSSLLYGQLNPGGNVNYITKRPSLKGQFGSLGLTMGSEEFYKSVLDYNSVIAPGKLAFRFVGSYLEAGREDVDTLMTETLVNPSLTWWITPATQLTVEYENARRNRDRPQSALPYNSSLNIDDMGWPGVDRTFSTSAPLDFNDTEMEVYTVDFVHRFNDNFTFRADYTEASWDEEVLSNATNLNLIGSNLNMLRDRNGSYRRRGSWDSWFQAEIANEFNWGGVEVKNLFGFQHEELQYRSIISAGSPGAFPNSRWNLEDPSTWMFTQYTRDDFTVRSSSGSTSTNLTDSWYISNQLAFMDGRLRTLAGIRVDDFNVEAYNAADGSISTDEAEPAKVPQVGVLFKATDTLSIYTTYSESFLPIFSTARRPDGTYFSPKPQTGEGMDFGIKANFMEGKVTMTAAIYEVSNTNIVRFLPQVTLQTSEGLETFAPANQSGEETSRGFEFDMRWKPSDQTQLIFSYGYTDAWVANDPQSKVTLGNGTELLTRQGHRLAYAPEHTAAFFVRQNLGDFGAFTGTTFTFGGRGVTDFEQTDIWPVSGGQLVPPANLDGYVKFDLGIGANVKIMGHSYNLGLNVKNVFDTTFLPNRYRYAPGRQFFLRLNTRF</sequence>
<evidence type="ECO:0000256" key="9">
    <source>
        <dbReference type="ARBA" id="ARBA00023077"/>
    </source>
</evidence>
<evidence type="ECO:0000256" key="11">
    <source>
        <dbReference type="ARBA" id="ARBA00023237"/>
    </source>
</evidence>
<dbReference type="Pfam" id="PF07715">
    <property type="entry name" value="Plug"/>
    <property type="match status" value="1"/>
</dbReference>
<keyword evidence="7" id="KW-0408">Iron</keyword>
<dbReference type="EMBL" id="CP119075">
    <property type="protein sequence ID" value="WED64214.1"/>
    <property type="molecule type" value="Genomic_DNA"/>
</dbReference>
<comment type="subcellular location">
    <subcellularLocation>
        <location evidence="1 12">Cell outer membrane</location>
        <topology evidence="1 12">Multi-pass membrane protein</topology>
    </subcellularLocation>
</comment>
<evidence type="ECO:0000259" key="16">
    <source>
        <dbReference type="Pfam" id="PF07715"/>
    </source>
</evidence>
<dbReference type="SUPFAM" id="SSF56935">
    <property type="entry name" value="Porins"/>
    <property type="match status" value="1"/>
</dbReference>
<keyword evidence="3 12" id="KW-1134">Transmembrane beta strand</keyword>
<dbReference type="PANTHER" id="PTHR32552">
    <property type="entry name" value="FERRICHROME IRON RECEPTOR-RELATED"/>
    <property type="match status" value="1"/>
</dbReference>
<dbReference type="Proteomes" id="UP001218638">
    <property type="component" value="Chromosome"/>
</dbReference>
<evidence type="ECO:0000256" key="4">
    <source>
        <dbReference type="ARBA" id="ARBA00022496"/>
    </source>
</evidence>
<evidence type="ECO:0000256" key="6">
    <source>
        <dbReference type="ARBA" id="ARBA00022729"/>
    </source>
</evidence>
<dbReference type="GO" id="GO:0015344">
    <property type="term" value="F:siderophore uptake transmembrane transporter activity"/>
    <property type="evidence" value="ECO:0007669"/>
    <property type="project" value="TreeGrafter"/>
</dbReference>
<evidence type="ECO:0000256" key="13">
    <source>
        <dbReference type="RuleBase" id="RU003357"/>
    </source>
</evidence>
<keyword evidence="17" id="KW-0675">Receptor</keyword>
<dbReference type="InterPro" id="IPR012910">
    <property type="entry name" value="Plug_dom"/>
</dbReference>
<dbReference type="PANTHER" id="PTHR32552:SF68">
    <property type="entry name" value="FERRICHROME OUTER MEMBRANE TRANSPORTER_PHAGE RECEPTOR"/>
    <property type="match status" value="1"/>
</dbReference>
<evidence type="ECO:0000256" key="12">
    <source>
        <dbReference type="PROSITE-ProRule" id="PRU01360"/>
    </source>
</evidence>
<feature type="signal peptide" evidence="14">
    <location>
        <begin position="1"/>
        <end position="29"/>
    </location>
</feature>
<evidence type="ECO:0000259" key="15">
    <source>
        <dbReference type="Pfam" id="PF00593"/>
    </source>
</evidence>
<keyword evidence="11 12" id="KW-0998">Cell outer membrane</keyword>
<dbReference type="Gene3D" id="2.170.130.10">
    <property type="entry name" value="TonB-dependent receptor, plug domain"/>
    <property type="match status" value="1"/>
</dbReference>
<dbReference type="InterPro" id="IPR036942">
    <property type="entry name" value="Beta-barrel_TonB_sf"/>
</dbReference>
<evidence type="ECO:0000256" key="14">
    <source>
        <dbReference type="SAM" id="SignalP"/>
    </source>
</evidence>
<keyword evidence="10 12" id="KW-0472">Membrane</keyword>
<evidence type="ECO:0000256" key="8">
    <source>
        <dbReference type="ARBA" id="ARBA00023065"/>
    </source>
</evidence>
<gene>
    <name evidence="17" type="ORF">PXH66_17900</name>
</gene>
<protein>
    <submittedName>
        <fullName evidence="17">TonB-dependent receptor plug domain-containing protein</fullName>
    </submittedName>
</protein>
<dbReference type="AlphaFoldDB" id="A0AAE9ZW67"/>
<proteinExistence type="inferred from homology"/>
<evidence type="ECO:0000313" key="18">
    <source>
        <dbReference type="Proteomes" id="UP001218638"/>
    </source>
</evidence>
<feature type="domain" description="TonB-dependent receptor-like beta-barrel" evidence="15">
    <location>
        <begin position="244"/>
        <end position="733"/>
    </location>
</feature>
<keyword evidence="4" id="KW-0410">Iron transport</keyword>
<dbReference type="InterPro" id="IPR039426">
    <property type="entry name" value="TonB-dep_rcpt-like"/>
</dbReference>
<evidence type="ECO:0000256" key="3">
    <source>
        <dbReference type="ARBA" id="ARBA00022452"/>
    </source>
</evidence>
<keyword evidence="9 13" id="KW-0798">TonB box</keyword>
<keyword evidence="6 14" id="KW-0732">Signal</keyword>
<dbReference type="InterPro" id="IPR037066">
    <property type="entry name" value="Plug_dom_sf"/>
</dbReference>
<keyword evidence="5 12" id="KW-0812">Transmembrane</keyword>
<evidence type="ECO:0000256" key="5">
    <source>
        <dbReference type="ARBA" id="ARBA00022692"/>
    </source>
</evidence>
<keyword evidence="8" id="KW-0406">Ion transport</keyword>
<dbReference type="KEGG" id="slom:PXH66_17900"/>
<evidence type="ECO:0000256" key="1">
    <source>
        <dbReference type="ARBA" id="ARBA00004571"/>
    </source>
</evidence>
<reference evidence="17" key="1">
    <citation type="submission" date="2023-03" db="EMBL/GenBank/DDBJ databases">
        <title>Lomoglobus Profundus gen. nov., sp. nov., a novel member of the phylum Verrucomicrobia, isolated from deep-marine sediment of South China Sea.</title>
        <authorList>
            <person name="Ahmad T."/>
            <person name="Ishaq S.E."/>
            <person name="Wang F."/>
        </authorList>
    </citation>
    <scope>NUCLEOTIDE SEQUENCE</scope>
    <source>
        <strain evidence="17">LMO-M01</strain>
    </source>
</reference>
<evidence type="ECO:0000256" key="7">
    <source>
        <dbReference type="ARBA" id="ARBA00023004"/>
    </source>
</evidence>
<evidence type="ECO:0000256" key="10">
    <source>
        <dbReference type="ARBA" id="ARBA00023136"/>
    </source>
</evidence>
<feature type="domain" description="TonB-dependent receptor plug" evidence="16">
    <location>
        <begin position="73"/>
        <end position="168"/>
    </location>
</feature>
<dbReference type="GO" id="GO:0009279">
    <property type="term" value="C:cell outer membrane"/>
    <property type="evidence" value="ECO:0007669"/>
    <property type="project" value="UniProtKB-SubCell"/>
</dbReference>
<keyword evidence="18" id="KW-1185">Reference proteome</keyword>
<organism evidence="17 18">
    <name type="scientific">Synoicihabitans lomoniglobus</name>
    <dbReference type="NCBI Taxonomy" id="2909285"/>
    <lineage>
        <taxon>Bacteria</taxon>
        <taxon>Pseudomonadati</taxon>
        <taxon>Verrucomicrobiota</taxon>
        <taxon>Opitutia</taxon>
        <taxon>Opitutales</taxon>
        <taxon>Opitutaceae</taxon>
        <taxon>Synoicihabitans</taxon>
    </lineage>
</organism>
<evidence type="ECO:0000256" key="2">
    <source>
        <dbReference type="ARBA" id="ARBA00022448"/>
    </source>
</evidence>
<keyword evidence="2 12" id="KW-0813">Transport</keyword>
<dbReference type="Pfam" id="PF00593">
    <property type="entry name" value="TonB_dep_Rec_b-barrel"/>
    <property type="match status" value="1"/>
</dbReference>
<dbReference type="Gene3D" id="2.40.170.20">
    <property type="entry name" value="TonB-dependent receptor, beta-barrel domain"/>
    <property type="match status" value="1"/>
</dbReference>
<comment type="similarity">
    <text evidence="12 13">Belongs to the TonB-dependent receptor family.</text>
</comment>
<accession>A0AAE9ZW67</accession>